<organism evidence="1 2">
    <name type="scientific">Mycolicibacterium thermoresistibile</name>
    <name type="common">Mycobacterium thermoresistibile</name>
    <dbReference type="NCBI Taxonomy" id="1797"/>
    <lineage>
        <taxon>Bacteria</taxon>
        <taxon>Bacillati</taxon>
        <taxon>Actinomycetota</taxon>
        <taxon>Actinomycetes</taxon>
        <taxon>Mycobacteriales</taxon>
        <taxon>Mycobacteriaceae</taxon>
        <taxon>Mycolicibacterium</taxon>
    </lineage>
</organism>
<dbReference type="Gene3D" id="1.10.10.10">
    <property type="entry name" value="Winged helix-like DNA-binding domain superfamily/Winged helix DNA-binding domain"/>
    <property type="match status" value="1"/>
</dbReference>
<dbReference type="SUPFAM" id="SSF46785">
    <property type="entry name" value="Winged helix' DNA-binding domain"/>
    <property type="match status" value="1"/>
</dbReference>
<reference evidence="1 2" key="1">
    <citation type="journal article" date="2016" name="Genome Announc.">
        <title>Draft Genome Sequences of Five Rapidly Growing Mycobacterium Species, M. thermoresistibile, M. fortuitum subsp. acetamidolyticum, M. canariasense, M. brisbanense, and M. novocastrense.</title>
        <authorList>
            <person name="Katahira K."/>
            <person name="Ogura Y."/>
            <person name="Gotoh Y."/>
            <person name="Hayashi T."/>
        </authorList>
    </citation>
    <scope>NUCLEOTIDE SEQUENCE [LARGE SCALE GENOMIC DNA]</scope>
    <source>
        <strain evidence="1 2">JCM6362</strain>
    </source>
</reference>
<accession>A0A100XJ76</accession>
<dbReference type="STRING" id="1797.RMCT_4579"/>
<protein>
    <submittedName>
        <fullName evidence="1">Transcriptional regulator</fullName>
    </submittedName>
</protein>
<dbReference type="InterPro" id="IPR036388">
    <property type="entry name" value="WH-like_DNA-bd_sf"/>
</dbReference>
<proteinExistence type="predicted"/>
<name>A0A100XJ76_MYCTH</name>
<reference evidence="2" key="2">
    <citation type="submission" date="2016-02" db="EMBL/GenBank/DDBJ databases">
        <title>Draft genome sequence of five rapidly growing Mycobacterium species.</title>
        <authorList>
            <person name="Katahira K."/>
            <person name="Gotou Y."/>
            <person name="Iida K."/>
            <person name="Ogura Y."/>
            <person name="Hayashi T."/>
        </authorList>
    </citation>
    <scope>NUCLEOTIDE SEQUENCE [LARGE SCALE GENOMIC DNA]</scope>
    <source>
        <strain evidence="2">JCM6362</strain>
    </source>
</reference>
<gene>
    <name evidence="1" type="ORF">RMCT_4579</name>
</gene>
<dbReference type="InterPro" id="IPR036390">
    <property type="entry name" value="WH_DNA-bd_sf"/>
</dbReference>
<evidence type="ECO:0000313" key="2">
    <source>
        <dbReference type="Proteomes" id="UP000069654"/>
    </source>
</evidence>
<dbReference type="OMA" id="DRCCVVV"/>
<dbReference type="OrthoDB" id="3399802at2"/>
<dbReference type="Pfam" id="PF12840">
    <property type="entry name" value="HTH_20"/>
    <property type="match status" value="1"/>
</dbReference>
<dbReference type="RefSeq" id="WP_003926057.1">
    <property type="nucleotide sequence ID" value="NZ_BCTB01000056.1"/>
</dbReference>
<dbReference type="EMBL" id="BCTB01000056">
    <property type="protein sequence ID" value="GAT17610.1"/>
    <property type="molecule type" value="Genomic_DNA"/>
</dbReference>
<comment type="caution">
    <text evidence="1">The sequence shown here is derived from an EMBL/GenBank/DDBJ whole genome shotgun (WGS) entry which is preliminary data.</text>
</comment>
<dbReference type="Proteomes" id="UP000069654">
    <property type="component" value="Unassembled WGS sequence"/>
</dbReference>
<dbReference type="AlphaFoldDB" id="A0A100XJ76"/>
<sequence>MAIGGSHDSVAVAALSSLDDPLRRQMYEFVADADGPVSREEAAAAAGVGRTLAAYHLDKLAEAGLLTVSYQRPPGRSGPGAGRPAKVYTPSAREVSVSVPPRAYEFLARLIVEAAERDDHVRTTVNETAYDAGRRVGADAAGDLIAALRSCGYRPAVSDDDTVILRNCPFHAVAEDHTEVVCGLNLRLIEGIVEGSRDRTARPRLEPHPTRCCVVVHRRAASRS</sequence>
<evidence type="ECO:0000313" key="1">
    <source>
        <dbReference type="EMBL" id="GAT17610.1"/>
    </source>
</evidence>